<feature type="active site" description="Proton acceptor; specific for L-alanine" evidence="5">
    <location>
        <position position="275"/>
    </location>
</feature>
<dbReference type="PANTHER" id="PTHR30511">
    <property type="entry name" value="ALANINE RACEMASE"/>
    <property type="match status" value="1"/>
</dbReference>
<dbReference type="FunFam" id="3.20.20.10:FF:000002">
    <property type="entry name" value="Alanine racemase"/>
    <property type="match status" value="1"/>
</dbReference>
<evidence type="ECO:0000313" key="10">
    <source>
        <dbReference type="Proteomes" id="UP000007969"/>
    </source>
</evidence>
<evidence type="ECO:0000256" key="2">
    <source>
        <dbReference type="ARBA" id="ARBA00001933"/>
    </source>
</evidence>
<gene>
    <name evidence="9" type="ordered locus">CKR_3160</name>
</gene>
<keyword evidence="3 5" id="KW-0663">Pyridoxal phosphate</keyword>
<dbReference type="InterPro" id="IPR029066">
    <property type="entry name" value="PLP-binding_barrel"/>
</dbReference>
<dbReference type="GO" id="GO:0005829">
    <property type="term" value="C:cytosol"/>
    <property type="evidence" value="ECO:0007669"/>
    <property type="project" value="TreeGrafter"/>
</dbReference>
<sequence length="399" mass="44519">MDGMGWYIMFQKYRPVWEEINLDNLVYNIGQIKSKIGNKELIGVIKADAYGHGAVEIAKVLLENGVSRLAVAILDEAIELRKNKIKVPIMVLGIIPHAFLDEIMNYDIEPIVPSYSYASKLSKLAESKDKKIKVHIALDTGMGRIGFSIDPNSVEEIGKISKLPNIEIQSLFSHFSTADETDKAYSCEQFKKYKLLYEELVKKNVKINMRTISNSAAIMELPDTYCDLVRPGIIMYGYYPSTEVDKNNLSIKPIMTLKANVVYVKVLESGSYIGYGRKFKCNRKSVIATLPLGYADGYTRRLFGKAKVIINGKFAPVVGNICMDQCMVDVTDVGEVNIGDEVVLIGEKDGLKFNADDIAEITGTISYEVLCMIGRRVPKLYIKGGEVVKIKNYVISSDS</sequence>
<proteinExistence type="inferred from homology"/>
<dbReference type="PRINTS" id="PR00992">
    <property type="entry name" value="ALARACEMASE"/>
</dbReference>
<dbReference type="GO" id="GO:0009252">
    <property type="term" value="P:peptidoglycan biosynthetic process"/>
    <property type="evidence" value="ECO:0007669"/>
    <property type="project" value="TreeGrafter"/>
</dbReference>
<keyword evidence="4 5" id="KW-0413">Isomerase</keyword>
<dbReference type="SUPFAM" id="SSF50621">
    <property type="entry name" value="Alanine racemase C-terminal domain-like"/>
    <property type="match status" value="1"/>
</dbReference>
<comment type="similarity">
    <text evidence="5">Belongs to the alanine racemase family.</text>
</comment>
<evidence type="ECO:0000313" key="9">
    <source>
        <dbReference type="EMBL" id="BAH08211.1"/>
    </source>
</evidence>
<dbReference type="HAMAP" id="MF_01201">
    <property type="entry name" value="Ala_racemase"/>
    <property type="match status" value="1"/>
</dbReference>
<dbReference type="CDD" id="cd00430">
    <property type="entry name" value="PLPDE_III_AR"/>
    <property type="match status" value="1"/>
</dbReference>
<dbReference type="EMBL" id="AP009049">
    <property type="protein sequence ID" value="BAH08211.1"/>
    <property type="molecule type" value="Genomic_DNA"/>
</dbReference>
<dbReference type="Gene3D" id="2.40.37.10">
    <property type="entry name" value="Lyase, Ornithine Decarboxylase, Chain A, domain 1"/>
    <property type="match status" value="1"/>
</dbReference>
<organism evidence="9 10">
    <name type="scientific">Clostridium kluyveri (strain NBRC 12016)</name>
    <dbReference type="NCBI Taxonomy" id="583346"/>
    <lineage>
        <taxon>Bacteria</taxon>
        <taxon>Bacillati</taxon>
        <taxon>Bacillota</taxon>
        <taxon>Clostridia</taxon>
        <taxon>Eubacteriales</taxon>
        <taxon>Clostridiaceae</taxon>
        <taxon>Clostridium</taxon>
    </lineage>
</organism>
<evidence type="ECO:0000256" key="7">
    <source>
        <dbReference type="PIRSR" id="PIRSR600821-52"/>
    </source>
</evidence>
<dbReference type="KEGG" id="ckr:CKR_3160"/>
<evidence type="ECO:0000256" key="6">
    <source>
        <dbReference type="PIRSR" id="PIRSR600821-50"/>
    </source>
</evidence>
<dbReference type="Proteomes" id="UP000007969">
    <property type="component" value="Chromosome"/>
</dbReference>
<dbReference type="PANTHER" id="PTHR30511:SF0">
    <property type="entry name" value="ALANINE RACEMASE, CATABOLIC-RELATED"/>
    <property type="match status" value="1"/>
</dbReference>
<dbReference type="PROSITE" id="PS00395">
    <property type="entry name" value="ALANINE_RACEMASE"/>
    <property type="match status" value="1"/>
</dbReference>
<evidence type="ECO:0000256" key="4">
    <source>
        <dbReference type="ARBA" id="ARBA00023235"/>
    </source>
</evidence>
<dbReference type="HOGENOM" id="CLU_028393_2_2_9"/>
<dbReference type="InterPro" id="IPR000821">
    <property type="entry name" value="Ala_racemase"/>
</dbReference>
<comment type="pathway">
    <text evidence="5">Amino-acid biosynthesis; D-alanine biosynthesis; D-alanine from L-alanine: step 1/1.</text>
</comment>
<dbReference type="FunFam" id="2.40.37.10:FF:000006">
    <property type="entry name" value="Alanine racemase"/>
    <property type="match status" value="1"/>
</dbReference>
<dbReference type="GO" id="GO:0030632">
    <property type="term" value="P:D-alanine biosynthetic process"/>
    <property type="evidence" value="ECO:0007669"/>
    <property type="project" value="UniProtKB-UniRule"/>
</dbReference>
<dbReference type="EC" id="5.1.1.1" evidence="5"/>
<feature type="domain" description="Alanine racemase C-terminal" evidence="8">
    <location>
        <begin position="254"/>
        <end position="382"/>
    </location>
</feature>
<name>B9DWW8_CLOK1</name>
<evidence type="ECO:0000256" key="3">
    <source>
        <dbReference type="ARBA" id="ARBA00022898"/>
    </source>
</evidence>
<dbReference type="InterPro" id="IPR001608">
    <property type="entry name" value="Ala_racemase_N"/>
</dbReference>
<feature type="binding site" evidence="5 7">
    <location>
        <position position="323"/>
    </location>
    <ligand>
        <name>substrate</name>
    </ligand>
</feature>
<comment type="cofactor">
    <cofactor evidence="2 5 6">
        <name>pyridoxal 5'-phosphate</name>
        <dbReference type="ChEBI" id="CHEBI:597326"/>
    </cofactor>
</comment>
<dbReference type="InterPro" id="IPR020622">
    <property type="entry name" value="Ala_racemase_pyridoxalP-BS"/>
</dbReference>
<dbReference type="AlphaFoldDB" id="B9DWW8"/>
<feature type="binding site" evidence="5 7">
    <location>
        <position position="144"/>
    </location>
    <ligand>
        <name>substrate</name>
    </ligand>
</feature>
<comment type="function">
    <text evidence="5">Catalyzes the interconversion of L-alanine and D-alanine. May also act on other amino acids.</text>
</comment>
<dbReference type="InterPro" id="IPR009006">
    <property type="entry name" value="Ala_racemase/Decarboxylase_C"/>
</dbReference>
<protein>
    <recommendedName>
        <fullName evidence="5">Alanine racemase</fullName>
        <ecNumber evidence="5">5.1.1.1</ecNumber>
    </recommendedName>
</protein>
<dbReference type="UniPathway" id="UPA00042">
    <property type="reaction ID" value="UER00497"/>
</dbReference>
<dbReference type="InterPro" id="IPR011079">
    <property type="entry name" value="Ala_racemase_C"/>
</dbReference>
<feature type="active site" description="Proton acceptor; specific for D-alanine" evidence="5">
    <location>
        <position position="46"/>
    </location>
</feature>
<dbReference type="SUPFAM" id="SSF51419">
    <property type="entry name" value="PLP-binding barrel"/>
    <property type="match status" value="1"/>
</dbReference>
<reference evidence="10" key="1">
    <citation type="submission" date="2005-09" db="EMBL/GenBank/DDBJ databases">
        <title>Complete genome sequence of Clostridium kluyveri and comparative genomics of Clostridia species.</title>
        <authorList>
            <person name="Inui M."/>
            <person name="Nonaka H."/>
            <person name="Shinoda Y."/>
            <person name="Ikenaga Y."/>
            <person name="Abe M."/>
            <person name="Naito K."/>
            <person name="Vertes A.A."/>
            <person name="Yukawa H."/>
        </authorList>
    </citation>
    <scope>NUCLEOTIDE SEQUENCE [LARGE SCALE GENOMIC DNA]</scope>
    <source>
        <strain evidence="10">NBRC 12016</strain>
    </source>
</reference>
<dbReference type="Pfam" id="PF00842">
    <property type="entry name" value="Ala_racemase_C"/>
    <property type="match status" value="1"/>
</dbReference>
<dbReference type="GO" id="GO:0030170">
    <property type="term" value="F:pyridoxal phosphate binding"/>
    <property type="evidence" value="ECO:0007669"/>
    <property type="project" value="UniProtKB-UniRule"/>
</dbReference>
<comment type="catalytic activity">
    <reaction evidence="1 5">
        <text>L-alanine = D-alanine</text>
        <dbReference type="Rhea" id="RHEA:20249"/>
        <dbReference type="ChEBI" id="CHEBI:57416"/>
        <dbReference type="ChEBI" id="CHEBI:57972"/>
        <dbReference type="EC" id="5.1.1.1"/>
    </reaction>
</comment>
<accession>B9DWW8</accession>
<dbReference type="SMART" id="SM01005">
    <property type="entry name" value="Ala_racemase_C"/>
    <property type="match status" value="1"/>
</dbReference>
<evidence type="ECO:0000259" key="8">
    <source>
        <dbReference type="SMART" id="SM01005"/>
    </source>
</evidence>
<feature type="modified residue" description="N6-(pyridoxal phosphate)lysine" evidence="5 6">
    <location>
        <position position="46"/>
    </location>
</feature>
<dbReference type="Gene3D" id="3.20.20.10">
    <property type="entry name" value="Alanine racemase"/>
    <property type="match status" value="1"/>
</dbReference>
<evidence type="ECO:0000256" key="1">
    <source>
        <dbReference type="ARBA" id="ARBA00000316"/>
    </source>
</evidence>
<dbReference type="NCBIfam" id="TIGR00492">
    <property type="entry name" value="alr"/>
    <property type="match status" value="1"/>
</dbReference>
<dbReference type="GO" id="GO:0008784">
    <property type="term" value="F:alanine racemase activity"/>
    <property type="evidence" value="ECO:0007669"/>
    <property type="project" value="UniProtKB-UniRule"/>
</dbReference>
<evidence type="ECO:0000256" key="5">
    <source>
        <dbReference type="HAMAP-Rule" id="MF_01201"/>
    </source>
</evidence>
<dbReference type="Pfam" id="PF01168">
    <property type="entry name" value="Ala_racemase_N"/>
    <property type="match status" value="1"/>
</dbReference>